<dbReference type="InterPro" id="IPR023415">
    <property type="entry name" value="LDLR_class-A_CS"/>
</dbReference>
<protein>
    <submittedName>
        <fullName evidence="10">Uncharacterized protein</fullName>
    </submittedName>
</protein>
<dbReference type="EMBL" id="GL732733">
    <property type="protein sequence ID" value="EFX65717.1"/>
    <property type="molecule type" value="Genomic_DNA"/>
</dbReference>
<dbReference type="SUPFAM" id="SSF57424">
    <property type="entry name" value="LDL receptor-like module"/>
    <property type="match status" value="2"/>
</dbReference>
<evidence type="ECO:0000313" key="11">
    <source>
        <dbReference type="Proteomes" id="UP000000305"/>
    </source>
</evidence>
<evidence type="ECO:0000256" key="7">
    <source>
        <dbReference type="ARBA" id="ARBA00023157"/>
    </source>
</evidence>
<comment type="caution">
    <text evidence="8">Lacks conserved residue(s) required for the propagation of feature annotation.</text>
</comment>
<dbReference type="Proteomes" id="UP000000305">
    <property type="component" value="Unassembled WGS sequence"/>
</dbReference>
<feature type="disulfide bond" evidence="8">
    <location>
        <begin position="192"/>
        <end position="207"/>
    </location>
</feature>
<name>E9HRA4_DAPPU</name>
<evidence type="ECO:0000256" key="1">
    <source>
        <dbReference type="ARBA" id="ARBA00004167"/>
    </source>
</evidence>
<dbReference type="GO" id="GO:0012505">
    <property type="term" value="C:endomembrane system"/>
    <property type="evidence" value="ECO:0007669"/>
    <property type="project" value="UniProtKB-SubCell"/>
</dbReference>
<dbReference type="PANTHER" id="PTHR24270:SF63">
    <property type="entry name" value="TERRIBLY REDUCED OPTIC LOBES, ISOFORM B"/>
    <property type="match status" value="1"/>
</dbReference>
<dbReference type="eggNOG" id="KOG3577">
    <property type="taxonomic scope" value="Eukaryota"/>
</dbReference>
<evidence type="ECO:0000256" key="4">
    <source>
        <dbReference type="ARBA" id="ARBA00022737"/>
    </source>
</evidence>
<evidence type="ECO:0000256" key="6">
    <source>
        <dbReference type="ARBA" id="ARBA00023136"/>
    </source>
</evidence>
<accession>E9HRA4</accession>
<keyword evidence="7 8" id="KW-1015">Disulfide bond</keyword>
<dbReference type="InterPro" id="IPR036055">
    <property type="entry name" value="LDL_receptor-like_sf"/>
</dbReference>
<dbReference type="InterPro" id="IPR002172">
    <property type="entry name" value="LDrepeatLR_classA_rpt"/>
</dbReference>
<feature type="coiled-coil region" evidence="9">
    <location>
        <begin position="33"/>
        <end position="60"/>
    </location>
</feature>
<dbReference type="Gene3D" id="4.10.400.10">
    <property type="entry name" value="Low-density Lipoprotein Receptor"/>
    <property type="match status" value="1"/>
</dbReference>
<dbReference type="GO" id="GO:0016192">
    <property type="term" value="P:vesicle-mediated transport"/>
    <property type="evidence" value="ECO:0007669"/>
    <property type="project" value="UniProtKB-ARBA"/>
</dbReference>
<dbReference type="PROSITE" id="PS50068">
    <property type="entry name" value="LDLRA_2"/>
    <property type="match status" value="2"/>
</dbReference>
<dbReference type="AlphaFoldDB" id="E9HRA4"/>
<evidence type="ECO:0000313" key="10">
    <source>
        <dbReference type="EMBL" id="EFX65717.1"/>
    </source>
</evidence>
<proteinExistence type="predicted"/>
<dbReference type="CDD" id="cd00112">
    <property type="entry name" value="LDLa"/>
    <property type="match status" value="2"/>
</dbReference>
<dbReference type="HOGENOM" id="CLU_916046_0_0_1"/>
<comment type="subcellular location">
    <subcellularLocation>
        <location evidence="2">Endomembrane system</location>
    </subcellularLocation>
    <subcellularLocation>
        <location evidence="1">Membrane</location>
        <topology evidence="1">Single-pass membrane protein</topology>
    </subcellularLocation>
</comment>
<keyword evidence="3" id="KW-0812">Transmembrane</keyword>
<dbReference type="PROSITE" id="PS01209">
    <property type="entry name" value="LDLRA_1"/>
    <property type="match status" value="1"/>
</dbReference>
<dbReference type="PANTHER" id="PTHR24270">
    <property type="entry name" value="LOW-DENSITY LIPOPROTEIN RECEPTOR-RELATED"/>
    <property type="match status" value="1"/>
</dbReference>
<dbReference type="Gene3D" id="4.10.1220.10">
    <property type="entry name" value="EGF-type module"/>
    <property type="match status" value="1"/>
</dbReference>
<evidence type="ECO:0000256" key="5">
    <source>
        <dbReference type="ARBA" id="ARBA00022989"/>
    </source>
</evidence>
<dbReference type="SMART" id="SM00192">
    <property type="entry name" value="LDLa"/>
    <property type="match status" value="2"/>
</dbReference>
<keyword evidence="6" id="KW-0472">Membrane</keyword>
<keyword evidence="9" id="KW-0175">Coiled coil</keyword>
<dbReference type="KEGG" id="dpx:DAPPUDRAFT_332908"/>
<dbReference type="STRING" id="6669.E9HRA4"/>
<evidence type="ECO:0000256" key="8">
    <source>
        <dbReference type="PROSITE-ProRule" id="PRU00124"/>
    </source>
</evidence>
<evidence type="ECO:0000256" key="9">
    <source>
        <dbReference type="SAM" id="Coils"/>
    </source>
</evidence>
<dbReference type="PRINTS" id="PR00261">
    <property type="entry name" value="LDLRECEPTOR"/>
</dbReference>
<dbReference type="Pfam" id="PF00057">
    <property type="entry name" value="Ldl_recept_a"/>
    <property type="match status" value="1"/>
</dbReference>
<keyword evidence="4" id="KW-0677">Repeat</keyword>
<dbReference type="OrthoDB" id="10006456at2759"/>
<organism evidence="10 11">
    <name type="scientific">Daphnia pulex</name>
    <name type="common">Water flea</name>
    <dbReference type="NCBI Taxonomy" id="6669"/>
    <lineage>
        <taxon>Eukaryota</taxon>
        <taxon>Metazoa</taxon>
        <taxon>Ecdysozoa</taxon>
        <taxon>Arthropoda</taxon>
        <taxon>Crustacea</taxon>
        <taxon>Branchiopoda</taxon>
        <taxon>Diplostraca</taxon>
        <taxon>Cladocera</taxon>
        <taxon>Anomopoda</taxon>
        <taxon>Daphniidae</taxon>
        <taxon>Daphnia</taxon>
    </lineage>
</organism>
<evidence type="ECO:0000256" key="2">
    <source>
        <dbReference type="ARBA" id="ARBA00004308"/>
    </source>
</evidence>
<gene>
    <name evidence="10" type="ORF">DAPPUDRAFT_332908</name>
</gene>
<keyword evidence="5" id="KW-1133">Transmembrane helix</keyword>
<sequence>MYYFLASPESEAKDNVDGLQTIEGLAGWDSTECQQLQDRLEALESAVKSIVSALASQKNEIFAQITAILEQNAALRVILSSPLVSQGVTENSTIHPDFSYKTTINTNSETDQAENLIAVNQLKGAVKCSLAQLLDIKVSGRRPIDNKYNFRYCSESEGFYCMNIVYRNQQQQYYLRSRGVTQPGCLNRNQICDGHTDCASGVDEENCDGNCIAGFKCGRQCISKEKVCDGNYDCVDGSDEHYDCEYAKSCSELKYTYGSFSSLTIDSDNVFIKMPPKKLSSQYRYKATKSFGYLSVCSTLKKTI</sequence>
<dbReference type="GO" id="GO:0005886">
    <property type="term" value="C:plasma membrane"/>
    <property type="evidence" value="ECO:0000318"/>
    <property type="project" value="GO_Central"/>
</dbReference>
<dbReference type="InParanoid" id="E9HRA4"/>
<keyword evidence="11" id="KW-1185">Reference proteome</keyword>
<dbReference type="InterPro" id="IPR050685">
    <property type="entry name" value="LDLR"/>
</dbReference>
<evidence type="ECO:0000256" key="3">
    <source>
        <dbReference type="ARBA" id="ARBA00022692"/>
    </source>
</evidence>
<reference evidence="10 11" key="1">
    <citation type="journal article" date="2011" name="Science">
        <title>The ecoresponsive genome of Daphnia pulex.</title>
        <authorList>
            <person name="Colbourne J.K."/>
            <person name="Pfrender M.E."/>
            <person name="Gilbert D."/>
            <person name="Thomas W.K."/>
            <person name="Tucker A."/>
            <person name="Oakley T.H."/>
            <person name="Tokishita S."/>
            <person name="Aerts A."/>
            <person name="Arnold G.J."/>
            <person name="Basu M.K."/>
            <person name="Bauer D.J."/>
            <person name="Caceres C.E."/>
            <person name="Carmel L."/>
            <person name="Casola C."/>
            <person name="Choi J.H."/>
            <person name="Detter J.C."/>
            <person name="Dong Q."/>
            <person name="Dusheyko S."/>
            <person name="Eads B.D."/>
            <person name="Frohlich T."/>
            <person name="Geiler-Samerotte K.A."/>
            <person name="Gerlach D."/>
            <person name="Hatcher P."/>
            <person name="Jogdeo S."/>
            <person name="Krijgsveld J."/>
            <person name="Kriventseva E.V."/>
            <person name="Kultz D."/>
            <person name="Laforsch C."/>
            <person name="Lindquist E."/>
            <person name="Lopez J."/>
            <person name="Manak J.R."/>
            <person name="Muller J."/>
            <person name="Pangilinan J."/>
            <person name="Patwardhan R.P."/>
            <person name="Pitluck S."/>
            <person name="Pritham E.J."/>
            <person name="Rechtsteiner A."/>
            <person name="Rho M."/>
            <person name="Rogozin I.B."/>
            <person name="Sakarya O."/>
            <person name="Salamov A."/>
            <person name="Schaack S."/>
            <person name="Shapiro H."/>
            <person name="Shiga Y."/>
            <person name="Skalitzky C."/>
            <person name="Smith Z."/>
            <person name="Souvorov A."/>
            <person name="Sung W."/>
            <person name="Tang Z."/>
            <person name="Tsuchiya D."/>
            <person name="Tu H."/>
            <person name="Vos H."/>
            <person name="Wang M."/>
            <person name="Wolf Y.I."/>
            <person name="Yamagata H."/>
            <person name="Yamada T."/>
            <person name="Ye Y."/>
            <person name="Shaw J.R."/>
            <person name="Andrews J."/>
            <person name="Crease T.J."/>
            <person name="Tang H."/>
            <person name="Lucas S.M."/>
            <person name="Robertson H.M."/>
            <person name="Bork P."/>
            <person name="Koonin E.V."/>
            <person name="Zdobnov E.M."/>
            <person name="Grigoriev I.V."/>
            <person name="Lynch M."/>
            <person name="Boore J.L."/>
        </authorList>
    </citation>
    <scope>NUCLEOTIDE SEQUENCE [LARGE SCALE GENOMIC DNA]</scope>
</reference>